<feature type="compositionally biased region" description="Low complexity" evidence="1">
    <location>
        <begin position="30"/>
        <end position="69"/>
    </location>
</feature>
<organism evidence="3 4">
    <name type="scientific">Variovorax guangxiensis</name>
    <dbReference type="NCBI Taxonomy" id="1775474"/>
    <lineage>
        <taxon>Bacteria</taxon>
        <taxon>Pseudomonadati</taxon>
        <taxon>Pseudomonadota</taxon>
        <taxon>Betaproteobacteria</taxon>
        <taxon>Burkholderiales</taxon>
        <taxon>Comamonadaceae</taxon>
        <taxon>Variovorax</taxon>
    </lineage>
</organism>
<reference evidence="3 4" key="1">
    <citation type="submission" date="2020-08" db="EMBL/GenBank/DDBJ databases">
        <title>Genomic Encyclopedia of Type Strains, Phase IV (KMG-V): Genome sequencing to study the core and pangenomes of soil and plant-associated prokaryotes.</title>
        <authorList>
            <person name="Whitman W."/>
        </authorList>
    </citation>
    <scope>NUCLEOTIDE SEQUENCE [LARGE SCALE GENOMIC DNA]</scope>
    <source>
        <strain evidence="3 4">34/80</strain>
    </source>
</reference>
<dbReference type="Proteomes" id="UP000524450">
    <property type="component" value="Unassembled WGS sequence"/>
</dbReference>
<gene>
    <name evidence="3" type="ORF">GGD71_004391</name>
</gene>
<evidence type="ECO:0000256" key="1">
    <source>
        <dbReference type="SAM" id="MobiDB-lite"/>
    </source>
</evidence>
<feature type="compositionally biased region" description="Gly residues" evidence="1">
    <location>
        <begin position="144"/>
        <end position="156"/>
    </location>
</feature>
<sequence>MRKTTIARIASLPAFGLAATLLFAAPATFAQQQQQQQPQAAQPPAAKAQEPATPASAAAPQASAQPQGQEEMDQAEDFTYEPLQVGDATQSLLAWQRGGEIASRTPRTIAGDIASRSYQRYLKSFEYPIPERMTSSLKSNAGNGSSGAGGDPGAPK</sequence>
<evidence type="ECO:0000313" key="4">
    <source>
        <dbReference type="Proteomes" id="UP000524450"/>
    </source>
</evidence>
<dbReference type="Pfam" id="PF12266">
    <property type="entry name" value="DUF3613"/>
    <property type="match status" value="1"/>
</dbReference>
<feature type="chain" id="PRO_5033066838" evidence="2">
    <location>
        <begin position="25"/>
        <end position="156"/>
    </location>
</feature>
<dbReference type="EMBL" id="JACIFZ010000005">
    <property type="protein sequence ID" value="MBB4223605.1"/>
    <property type="molecule type" value="Genomic_DNA"/>
</dbReference>
<proteinExistence type="predicted"/>
<feature type="compositionally biased region" description="Acidic residues" evidence="1">
    <location>
        <begin position="70"/>
        <end position="79"/>
    </location>
</feature>
<feature type="region of interest" description="Disordered" evidence="1">
    <location>
        <begin position="134"/>
        <end position="156"/>
    </location>
</feature>
<dbReference type="InterPro" id="IPR022053">
    <property type="entry name" value="DUF3613"/>
</dbReference>
<evidence type="ECO:0000313" key="3">
    <source>
        <dbReference type="EMBL" id="MBB4223605.1"/>
    </source>
</evidence>
<name>A0A840FTW9_9BURK</name>
<comment type="caution">
    <text evidence="3">The sequence shown here is derived from an EMBL/GenBank/DDBJ whole genome shotgun (WGS) entry which is preliminary data.</text>
</comment>
<protein>
    <submittedName>
        <fullName evidence="3">Biotin carboxyl carrier protein</fullName>
    </submittedName>
</protein>
<accession>A0A840FTW9</accession>
<keyword evidence="2" id="KW-0732">Signal</keyword>
<dbReference type="AlphaFoldDB" id="A0A840FTW9"/>
<feature type="region of interest" description="Disordered" evidence="1">
    <location>
        <begin position="30"/>
        <end position="80"/>
    </location>
</feature>
<feature type="signal peptide" evidence="2">
    <location>
        <begin position="1"/>
        <end position="24"/>
    </location>
</feature>
<evidence type="ECO:0000256" key="2">
    <source>
        <dbReference type="SAM" id="SignalP"/>
    </source>
</evidence>
<dbReference type="RefSeq" id="WP_184640774.1">
    <property type="nucleotide sequence ID" value="NZ_JACIFZ010000005.1"/>
</dbReference>